<reference evidence="1 2" key="1">
    <citation type="submission" date="2017-08" db="EMBL/GenBank/DDBJ databases">
        <title>WGS of Clinical strains of the CDC Group NO-1 linked to zoonotic infections in humans.</title>
        <authorList>
            <person name="Bernier A.-M."/>
            <person name="Bernard K."/>
        </authorList>
    </citation>
    <scope>NUCLEOTIDE SEQUENCE [LARGE SCALE GENOMIC DNA]</scope>
    <source>
        <strain evidence="1 2">NML00-0135</strain>
    </source>
</reference>
<dbReference type="EMBL" id="NSJB01000001">
    <property type="protein sequence ID" value="PAT38785.1"/>
    <property type="molecule type" value="Genomic_DNA"/>
</dbReference>
<dbReference type="GO" id="GO:0016740">
    <property type="term" value="F:transferase activity"/>
    <property type="evidence" value="ECO:0007669"/>
    <property type="project" value="UniProtKB-KW"/>
</dbReference>
<proteinExistence type="predicted"/>
<dbReference type="SUPFAM" id="SSF53448">
    <property type="entry name" value="Nucleotide-diphospho-sugar transferases"/>
    <property type="match status" value="1"/>
</dbReference>
<evidence type="ECO:0000313" key="1">
    <source>
        <dbReference type="EMBL" id="PAT38785.1"/>
    </source>
</evidence>
<protein>
    <submittedName>
        <fullName evidence="1">Glycosyltransferase</fullName>
    </submittedName>
</protein>
<keyword evidence="2" id="KW-1185">Reference proteome</keyword>
<dbReference type="AlphaFoldDB" id="A0A2A2AJN0"/>
<gene>
    <name evidence="1" type="ORF">CK625_03320</name>
</gene>
<dbReference type="Proteomes" id="UP000218054">
    <property type="component" value="Unassembled WGS sequence"/>
</dbReference>
<keyword evidence="1" id="KW-0808">Transferase</keyword>
<organism evidence="1 2">
    <name type="scientific">Vandammella animalimorsus</name>
    <dbReference type="NCBI Taxonomy" id="2029117"/>
    <lineage>
        <taxon>Bacteria</taxon>
        <taxon>Pseudomonadati</taxon>
        <taxon>Pseudomonadota</taxon>
        <taxon>Betaproteobacteria</taxon>
        <taxon>Burkholderiales</taxon>
        <taxon>Comamonadaceae</taxon>
        <taxon>Vandammella</taxon>
    </lineage>
</organism>
<accession>A0A2A2AJN0</accession>
<dbReference type="InterPro" id="IPR029044">
    <property type="entry name" value="Nucleotide-diphossugar_trans"/>
</dbReference>
<evidence type="ECO:0000313" key="2">
    <source>
        <dbReference type="Proteomes" id="UP000218054"/>
    </source>
</evidence>
<name>A0A2A2AJN0_9BURK</name>
<sequence length="259" mass="30885">MHPQRAPAPAATRHVLCMKWGSKYGPEYVNRLYAMAQRHLQGPFRFICLTDDVQGIRPEVECFPIPELDWQRYPRQPDRAWKKLATFSPDLRERYGLQGVALFLDLDVVVVGPLDDFFTLPGPFRIIHDYPRPWKRHRITGNSSVYRFEIGAHPDVLEYFQRNVAQVQQQFRNEQAYLSDYLHRQGQLAYWPEPWCPSFKYHGIPAWPSNYWREPFIPEQARIVIFHGECNPPDALAGRRNRRFRYIRPARWIAKHWRE</sequence>
<comment type="caution">
    <text evidence="1">The sequence shown here is derived from an EMBL/GenBank/DDBJ whole genome shotgun (WGS) entry which is preliminary data.</text>
</comment>